<feature type="region of interest" description="Disordered" evidence="1">
    <location>
        <begin position="1"/>
        <end position="37"/>
    </location>
</feature>
<protein>
    <submittedName>
        <fullName evidence="2">Uncharacterized protein</fullName>
    </submittedName>
</protein>
<dbReference type="Proteomes" id="UP001604277">
    <property type="component" value="Unassembled WGS sequence"/>
</dbReference>
<sequence>MTDEDRNTRTRQTSEQPEGGDERVPEVTQPPRCGRHSRARIARNMEVVVEQMLEMKRQQVTQTVILNAYLQHGLMPPALPVYPPYQSQGYEYQREGEEEDPYSYALLDRSGATFWENDGIDPSQYPYHGYNSAENYGNPNLPPKYSQELETSQGFSVCYRLGSRPPRNRRERRAAANALAAQTPHVSMPYQYQAVQNPSRRLVHEPGEELG</sequence>
<dbReference type="AlphaFoldDB" id="A0ABD1RZ38"/>
<name>A0ABD1RZ38_9LAMI</name>
<dbReference type="EMBL" id="JBFOLJ010000011">
    <property type="protein sequence ID" value="KAL2493710.1"/>
    <property type="molecule type" value="Genomic_DNA"/>
</dbReference>
<evidence type="ECO:0000313" key="3">
    <source>
        <dbReference type="Proteomes" id="UP001604277"/>
    </source>
</evidence>
<accession>A0ABD1RZ38</accession>
<reference evidence="3" key="1">
    <citation type="submission" date="2024-07" db="EMBL/GenBank/DDBJ databases">
        <title>Two chromosome-level genome assemblies of Korean endemic species Abeliophyllum distichum and Forsythia ovata (Oleaceae).</title>
        <authorList>
            <person name="Jang H."/>
        </authorList>
    </citation>
    <scope>NUCLEOTIDE SEQUENCE [LARGE SCALE GENOMIC DNA]</scope>
</reference>
<gene>
    <name evidence="2" type="ORF">Fot_37467</name>
</gene>
<keyword evidence="3" id="KW-1185">Reference proteome</keyword>
<organism evidence="2 3">
    <name type="scientific">Forsythia ovata</name>
    <dbReference type="NCBI Taxonomy" id="205694"/>
    <lineage>
        <taxon>Eukaryota</taxon>
        <taxon>Viridiplantae</taxon>
        <taxon>Streptophyta</taxon>
        <taxon>Embryophyta</taxon>
        <taxon>Tracheophyta</taxon>
        <taxon>Spermatophyta</taxon>
        <taxon>Magnoliopsida</taxon>
        <taxon>eudicotyledons</taxon>
        <taxon>Gunneridae</taxon>
        <taxon>Pentapetalae</taxon>
        <taxon>asterids</taxon>
        <taxon>lamiids</taxon>
        <taxon>Lamiales</taxon>
        <taxon>Oleaceae</taxon>
        <taxon>Forsythieae</taxon>
        <taxon>Forsythia</taxon>
    </lineage>
</organism>
<comment type="caution">
    <text evidence="2">The sequence shown here is derived from an EMBL/GenBank/DDBJ whole genome shotgun (WGS) entry which is preliminary data.</text>
</comment>
<proteinExistence type="predicted"/>
<evidence type="ECO:0000256" key="1">
    <source>
        <dbReference type="SAM" id="MobiDB-lite"/>
    </source>
</evidence>
<evidence type="ECO:0000313" key="2">
    <source>
        <dbReference type="EMBL" id="KAL2493710.1"/>
    </source>
</evidence>